<organism evidence="2 3">
    <name type="scientific">Metabacillus malikii</name>
    <dbReference type="NCBI Taxonomy" id="1504265"/>
    <lineage>
        <taxon>Bacteria</taxon>
        <taxon>Bacillati</taxon>
        <taxon>Bacillota</taxon>
        <taxon>Bacilli</taxon>
        <taxon>Bacillales</taxon>
        <taxon>Bacillaceae</taxon>
        <taxon>Metabacillus</taxon>
    </lineage>
</organism>
<gene>
    <name evidence="2" type="ORF">J2S19_000342</name>
</gene>
<dbReference type="Proteomes" id="UP001234495">
    <property type="component" value="Unassembled WGS sequence"/>
</dbReference>
<accession>A0ABT9ZA24</accession>
<keyword evidence="3" id="KW-1185">Reference proteome</keyword>
<feature type="transmembrane region" description="Helical" evidence="1">
    <location>
        <begin position="20"/>
        <end position="37"/>
    </location>
</feature>
<evidence type="ECO:0000313" key="2">
    <source>
        <dbReference type="EMBL" id="MDQ0229092.1"/>
    </source>
</evidence>
<keyword evidence="1" id="KW-0472">Membrane</keyword>
<feature type="transmembrane region" description="Helical" evidence="1">
    <location>
        <begin position="81"/>
        <end position="102"/>
    </location>
</feature>
<feature type="transmembrane region" description="Helical" evidence="1">
    <location>
        <begin position="108"/>
        <end position="127"/>
    </location>
</feature>
<dbReference type="RefSeq" id="WP_307336213.1">
    <property type="nucleotide sequence ID" value="NZ_JAUSUD010000001.1"/>
</dbReference>
<reference evidence="2 3" key="1">
    <citation type="submission" date="2023-07" db="EMBL/GenBank/DDBJ databases">
        <title>Genomic Encyclopedia of Type Strains, Phase IV (KMG-IV): sequencing the most valuable type-strain genomes for metagenomic binning, comparative biology and taxonomic classification.</title>
        <authorList>
            <person name="Goeker M."/>
        </authorList>
    </citation>
    <scope>NUCLEOTIDE SEQUENCE [LARGE SCALE GENOMIC DNA]</scope>
    <source>
        <strain evidence="2 3">DSM 29005</strain>
    </source>
</reference>
<keyword evidence="1" id="KW-1133">Transmembrane helix</keyword>
<dbReference type="EMBL" id="JAUSUD010000001">
    <property type="protein sequence ID" value="MDQ0229092.1"/>
    <property type="molecule type" value="Genomic_DNA"/>
</dbReference>
<name>A0ABT9ZA24_9BACI</name>
<sequence>MKKIKDERLVLQNLKNVRIAYLIQTLGILGILGYDLITKGVEGMRENPLWLVFMITTVISAYLSMSIGVDHEKKTNESKKSITISLIVITIISATVGVLVSITDGGMLGMITGGIIFLCSLIPVLYIDYLRKKRKAEDIED</sequence>
<protein>
    <submittedName>
        <fullName evidence="2">Tellurite resistance protein TehA-like permease</fullName>
    </submittedName>
</protein>
<proteinExistence type="predicted"/>
<feature type="transmembrane region" description="Helical" evidence="1">
    <location>
        <begin position="49"/>
        <end position="69"/>
    </location>
</feature>
<evidence type="ECO:0000313" key="3">
    <source>
        <dbReference type="Proteomes" id="UP001234495"/>
    </source>
</evidence>
<comment type="caution">
    <text evidence="2">The sequence shown here is derived from an EMBL/GenBank/DDBJ whole genome shotgun (WGS) entry which is preliminary data.</text>
</comment>
<evidence type="ECO:0000256" key="1">
    <source>
        <dbReference type="SAM" id="Phobius"/>
    </source>
</evidence>
<keyword evidence="1" id="KW-0812">Transmembrane</keyword>